<comment type="similarity">
    <text evidence="2">Belongs to the ACC deaminase/D-cysteine desulfhydrase family.</text>
</comment>
<gene>
    <name evidence="5" type="ORF">MKQ68_02265</name>
</gene>
<protein>
    <submittedName>
        <fullName evidence="5">Pyridoxal-phosphate dependent enzyme</fullName>
    </submittedName>
</protein>
<comment type="cofactor">
    <cofactor evidence="1">
        <name>pyridoxal 5'-phosphate</name>
        <dbReference type="ChEBI" id="CHEBI:597326"/>
    </cofactor>
</comment>
<accession>A0ABY6J2M9</accession>
<keyword evidence="6" id="KW-1185">Reference proteome</keyword>
<evidence type="ECO:0000259" key="4">
    <source>
        <dbReference type="Pfam" id="PF00291"/>
    </source>
</evidence>
<dbReference type="Proteomes" id="UP001162741">
    <property type="component" value="Chromosome"/>
</dbReference>
<evidence type="ECO:0000313" key="6">
    <source>
        <dbReference type="Proteomes" id="UP001162741"/>
    </source>
</evidence>
<reference evidence="5" key="1">
    <citation type="submission" date="2022-10" db="EMBL/GenBank/DDBJ databases">
        <title>Chitinophaga sp. nov., isolated from soil.</title>
        <authorList>
            <person name="Jeon C.O."/>
        </authorList>
    </citation>
    <scope>NUCLEOTIDE SEQUENCE</scope>
    <source>
        <strain evidence="5">R8</strain>
    </source>
</reference>
<evidence type="ECO:0000313" key="5">
    <source>
        <dbReference type="EMBL" id="UYQ93919.1"/>
    </source>
</evidence>
<dbReference type="RefSeq" id="WP_264281900.1">
    <property type="nucleotide sequence ID" value="NZ_CP107006.1"/>
</dbReference>
<keyword evidence="3" id="KW-0663">Pyridoxal phosphate</keyword>
<dbReference type="PANTHER" id="PTHR43780">
    <property type="entry name" value="1-AMINOCYCLOPROPANE-1-CARBOXYLATE DEAMINASE-RELATED"/>
    <property type="match status" value="1"/>
</dbReference>
<dbReference type="Gene3D" id="3.40.50.1100">
    <property type="match status" value="2"/>
</dbReference>
<name>A0ABY6J2M9_9BACT</name>
<dbReference type="SUPFAM" id="SSF53686">
    <property type="entry name" value="Tryptophan synthase beta subunit-like PLP-dependent enzymes"/>
    <property type="match status" value="1"/>
</dbReference>
<organism evidence="5 6">
    <name type="scientific">Chitinophaga horti</name>
    <dbReference type="NCBI Taxonomy" id="2920382"/>
    <lineage>
        <taxon>Bacteria</taxon>
        <taxon>Pseudomonadati</taxon>
        <taxon>Bacteroidota</taxon>
        <taxon>Chitinophagia</taxon>
        <taxon>Chitinophagales</taxon>
        <taxon>Chitinophagaceae</taxon>
        <taxon>Chitinophaga</taxon>
    </lineage>
</organism>
<dbReference type="EMBL" id="CP107006">
    <property type="protein sequence ID" value="UYQ93919.1"/>
    <property type="molecule type" value="Genomic_DNA"/>
</dbReference>
<evidence type="ECO:0000256" key="1">
    <source>
        <dbReference type="ARBA" id="ARBA00001933"/>
    </source>
</evidence>
<dbReference type="PIRSF" id="PIRSF006278">
    <property type="entry name" value="ACCD_DCysDesulf"/>
    <property type="match status" value="1"/>
</dbReference>
<sequence length="288" mass="31371">MNELLQTFITTWLPHNVQAAMLRLDRLHPEIQGNKWFKLKYNLEAAQQAGKRAILTFGGAYSNHIAATAAACRMAHWPCLAVIRGERPPVLSHTLAKAEADGMELLFISREAYRDKQQTDWAALFPDHYIVPEGGHNDLGARGCEDILDLAHTTYTHLFCAVGTGTTLAGLVNAGRGEIIGISALKGALSLQHDVQALLKPGHAANWRILHDYHEGGYGKINANVIGFMNDFFRQTGIPLDGVYTGKMMLAVKKLAETGYFPAGSQLLCIHTGGLQGNLSLAPGVLCF</sequence>
<dbReference type="PANTHER" id="PTHR43780:SF2">
    <property type="entry name" value="1-AMINOCYCLOPROPANE-1-CARBOXYLATE DEAMINASE-RELATED"/>
    <property type="match status" value="1"/>
</dbReference>
<dbReference type="Pfam" id="PF00291">
    <property type="entry name" value="PALP"/>
    <property type="match status" value="1"/>
</dbReference>
<dbReference type="InterPro" id="IPR036052">
    <property type="entry name" value="TrpB-like_PALP_sf"/>
</dbReference>
<evidence type="ECO:0000256" key="2">
    <source>
        <dbReference type="ARBA" id="ARBA00008639"/>
    </source>
</evidence>
<evidence type="ECO:0000256" key="3">
    <source>
        <dbReference type="ARBA" id="ARBA00022898"/>
    </source>
</evidence>
<dbReference type="InterPro" id="IPR001926">
    <property type="entry name" value="TrpB-like_PALP"/>
</dbReference>
<dbReference type="InterPro" id="IPR027278">
    <property type="entry name" value="ACCD_DCysDesulf"/>
</dbReference>
<feature type="domain" description="Tryptophan synthase beta chain-like PALP" evidence="4">
    <location>
        <begin position="21"/>
        <end position="273"/>
    </location>
</feature>
<proteinExistence type="inferred from homology"/>